<keyword evidence="11" id="KW-1185">Reference proteome</keyword>
<dbReference type="PROSITE" id="PS01196">
    <property type="entry name" value="PEPT_TRNA_HYDROL_2"/>
    <property type="match status" value="1"/>
</dbReference>
<dbReference type="CDD" id="cd00462">
    <property type="entry name" value="PTH"/>
    <property type="match status" value="1"/>
</dbReference>
<evidence type="ECO:0000256" key="3">
    <source>
        <dbReference type="ARBA" id="ARBA00022801"/>
    </source>
</evidence>
<dbReference type="NCBIfam" id="TIGR00447">
    <property type="entry name" value="pth"/>
    <property type="match status" value="1"/>
</dbReference>
<feature type="binding site" evidence="7">
    <location>
        <position position="64"/>
    </location>
    <ligand>
        <name>tRNA</name>
        <dbReference type="ChEBI" id="CHEBI:17843"/>
    </ligand>
</feature>
<keyword evidence="7" id="KW-0963">Cytoplasm</keyword>
<evidence type="ECO:0000256" key="8">
    <source>
        <dbReference type="RuleBase" id="RU000673"/>
    </source>
</evidence>
<feature type="binding site" evidence="7">
    <location>
        <position position="112"/>
    </location>
    <ligand>
        <name>tRNA</name>
        <dbReference type="ChEBI" id="CHEBI:17843"/>
    </ligand>
</feature>
<feature type="binding site" evidence="7">
    <location>
        <position position="15"/>
    </location>
    <ligand>
        <name>tRNA</name>
        <dbReference type="ChEBI" id="CHEBI:17843"/>
    </ligand>
</feature>
<comment type="function">
    <text evidence="7">Hydrolyzes ribosome-free peptidyl-tRNAs (with 1 or more amino acids incorporated), which drop off the ribosome during protein synthesis, or as a result of ribosome stalling.</text>
</comment>
<dbReference type="InterPro" id="IPR001328">
    <property type="entry name" value="Pept_tRNA_hydro"/>
</dbReference>
<organism evidence="10 11">
    <name type="scientific">Arcicella aquatica</name>
    <dbReference type="NCBI Taxonomy" id="217141"/>
    <lineage>
        <taxon>Bacteria</taxon>
        <taxon>Pseudomonadati</taxon>
        <taxon>Bacteroidota</taxon>
        <taxon>Cytophagia</taxon>
        <taxon>Cytophagales</taxon>
        <taxon>Flectobacillaceae</taxon>
        <taxon>Arcicella</taxon>
    </lineage>
</organism>
<gene>
    <name evidence="7 10" type="primary">pth</name>
    <name evidence="10" type="ORF">VB264_07930</name>
</gene>
<name>A0ABU5QLU6_9BACT</name>
<sequence>MKYLIVGLGNIGPEYLLTRHNVGFMVLDKLAASVDAKFSMERLAYHTEIKHKGKQIHLIKPTTYMNLSGKAVNYWMKELKIEKENVLIITDDIALPYGKLRTKSKGSHGGHNGLRNIEEVLGSSQYGRLRFGVGDDFGKGRQVEYVLGKFDGSQFAELPEHLDRAIDIIFSFCLQGIDKTMNSFNQ</sequence>
<evidence type="ECO:0000313" key="10">
    <source>
        <dbReference type="EMBL" id="MEA5257709.1"/>
    </source>
</evidence>
<feature type="site" description="Stabilizes the basic form of H active site to accept a proton" evidence="7">
    <location>
        <position position="91"/>
    </location>
</feature>
<dbReference type="Proteomes" id="UP001304671">
    <property type="component" value="Unassembled WGS sequence"/>
</dbReference>
<dbReference type="PANTHER" id="PTHR17224:SF1">
    <property type="entry name" value="PEPTIDYL-TRNA HYDROLASE"/>
    <property type="match status" value="1"/>
</dbReference>
<dbReference type="EC" id="3.1.1.29" evidence="1 7"/>
<dbReference type="HAMAP" id="MF_00083">
    <property type="entry name" value="Pept_tRNA_hydro_bact"/>
    <property type="match status" value="1"/>
</dbReference>
<feature type="binding site" evidence="7">
    <location>
        <position position="66"/>
    </location>
    <ligand>
        <name>tRNA</name>
        <dbReference type="ChEBI" id="CHEBI:17843"/>
    </ligand>
</feature>
<evidence type="ECO:0000256" key="7">
    <source>
        <dbReference type="HAMAP-Rule" id="MF_00083"/>
    </source>
</evidence>
<evidence type="ECO:0000256" key="6">
    <source>
        <dbReference type="ARBA" id="ARBA00050038"/>
    </source>
</evidence>
<comment type="catalytic activity">
    <reaction evidence="7 8">
        <text>an N-acyl-L-alpha-aminoacyl-tRNA + H2O = an N-acyl-L-amino acid + a tRNA + H(+)</text>
        <dbReference type="Rhea" id="RHEA:54448"/>
        <dbReference type="Rhea" id="RHEA-COMP:10123"/>
        <dbReference type="Rhea" id="RHEA-COMP:13883"/>
        <dbReference type="ChEBI" id="CHEBI:15377"/>
        <dbReference type="ChEBI" id="CHEBI:15378"/>
        <dbReference type="ChEBI" id="CHEBI:59874"/>
        <dbReference type="ChEBI" id="CHEBI:78442"/>
        <dbReference type="ChEBI" id="CHEBI:138191"/>
        <dbReference type="EC" id="3.1.1.29"/>
    </reaction>
</comment>
<keyword evidence="4 7" id="KW-0694">RNA-binding</keyword>
<evidence type="ECO:0000256" key="2">
    <source>
        <dbReference type="ARBA" id="ARBA00022555"/>
    </source>
</evidence>
<dbReference type="InterPro" id="IPR018171">
    <property type="entry name" value="Pept_tRNA_hydro_CS"/>
</dbReference>
<reference evidence="10 11" key="1">
    <citation type="submission" date="2023-12" db="EMBL/GenBank/DDBJ databases">
        <title>Novel species of the genus Arcicella isolated from rivers.</title>
        <authorList>
            <person name="Lu H."/>
        </authorList>
    </citation>
    <scope>NUCLEOTIDE SEQUENCE [LARGE SCALE GENOMIC DNA]</scope>
    <source>
        <strain evidence="10 11">LMG 21963</strain>
    </source>
</reference>
<comment type="function">
    <text evidence="7">Catalyzes the release of premature peptidyl moieties from peptidyl-tRNA molecules trapped in stalled 50S ribosomal subunits, and thus maintains levels of free tRNAs and 50S ribosomes.</text>
</comment>
<evidence type="ECO:0000256" key="9">
    <source>
        <dbReference type="RuleBase" id="RU004320"/>
    </source>
</evidence>
<accession>A0ABU5QLU6</accession>
<dbReference type="InterPro" id="IPR036416">
    <property type="entry name" value="Pept_tRNA_hydro_sf"/>
</dbReference>
<evidence type="ECO:0000256" key="5">
    <source>
        <dbReference type="ARBA" id="ARBA00038063"/>
    </source>
</evidence>
<dbReference type="Gene3D" id="3.40.50.1470">
    <property type="entry name" value="Peptidyl-tRNA hydrolase"/>
    <property type="match status" value="1"/>
</dbReference>
<comment type="caution">
    <text evidence="10">The sequence shown here is derived from an EMBL/GenBank/DDBJ whole genome shotgun (WGS) entry which is preliminary data.</text>
</comment>
<dbReference type="EMBL" id="JAYFUL010000009">
    <property type="protein sequence ID" value="MEA5257709.1"/>
    <property type="molecule type" value="Genomic_DNA"/>
</dbReference>
<feature type="active site" description="Proton acceptor" evidence="7">
    <location>
        <position position="20"/>
    </location>
</feature>
<dbReference type="RefSeq" id="WP_323248268.1">
    <property type="nucleotide sequence ID" value="NZ_JAYFUL010000009.1"/>
</dbReference>
<evidence type="ECO:0000256" key="4">
    <source>
        <dbReference type="ARBA" id="ARBA00022884"/>
    </source>
</evidence>
<evidence type="ECO:0000256" key="1">
    <source>
        <dbReference type="ARBA" id="ARBA00013260"/>
    </source>
</evidence>
<dbReference type="PROSITE" id="PS01195">
    <property type="entry name" value="PEPT_TRNA_HYDROL_1"/>
    <property type="match status" value="1"/>
</dbReference>
<feature type="site" description="Discriminates between blocked and unblocked aminoacyl-tRNA" evidence="7">
    <location>
        <position position="10"/>
    </location>
</feature>
<keyword evidence="2 7" id="KW-0820">tRNA-binding</keyword>
<proteinExistence type="inferred from homology"/>
<dbReference type="SUPFAM" id="SSF53178">
    <property type="entry name" value="Peptidyl-tRNA hydrolase-like"/>
    <property type="match status" value="1"/>
</dbReference>
<comment type="subunit">
    <text evidence="7">Monomer.</text>
</comment>
<evidence type="ECO:0000313" key="11">
    <source>
        <dbReference type="Proteomes" id="UP001304671"/>
    </source>
</evidence>
<keyword evidence="3 7" id="KW-0378">Hydrolase</keyword>
<protein>
    <recommendedName>
        <fullName evidence="6 7">Peptidyl-tRNA hydrolase</fullName>
        <shortName evidence="7">Pth</shortName>
        <ecNumber evidence="1 7">3.1.1.29</ecNumber>
    </recommendedName>
</protein>
<dbReference type="GO" id="GO:0004045">
    <property type="term" value="F:peptidyl-tRNA hydrolase activity"/>
    <property type="evidence" value="ECO:0007669"/>
    <property type="project" value="UniProtKB-EC"/>
</dbReference>
<comment type="subcellular location">
    <subcellularLocation>
        <location evidence="7">Cytoplasm</location>
    </subcellularLocation>
</comment>
<dbReference type="Pfam" id="PF01195">
    <property type="entry name" value="Pept_tRNA_hydro"/>
    <property type="match status" value="1"/>
</dbReference>
<comment type="similarity">
    <text evidence="5 7 9">Belongs to the PTH family.</text>
</comment>
<dbReference type="PANTHER" id="PTHR17224">
    <property type="entry name" value="PEPTIDYL-TRNA HYDROLASE"/>
    <property type="match status" value="1"/>
</dbReference>